<dbReference type="EMBL" id="FNPK01000002">
    <property type="protein sequence ID" value="SDY03356.1"/>
    <property type="molecule type" value="Genomic_DNA"/>
</dbReference>
<accession>A0A1H3GJ68</accession>
<organism evidence="2 3">
    <name type="scientific">Acinetobacter kyonggiensis</name>
    <dbReference type="NCBI Taxonomy" id="595670"/>
    <lineage>
        <taxon>Bacteria</taxon>
        <taxon>Pseudomonadati</taxon>
        <taxon>Pseudomonadota</taxon>
        <taxon>Gammaproteobacteria</taxon>
        <taxon>Moraxellales</taxon>
        <taxon>Moraxellaceae</taxon>
        <taxon>Acinetobacter</taxon>
    </lineage>
</organism>
<evidence type="ECO:0000256" key="1">
    <source>
        <dbReference type="SAM" id="Coils"/>
    </source>
</evidence>
<feature type="coiled-coil region" evidence="1">
    <location>
        <begin position="57"/>
        <end position="135"/>
    </location>
</feature>
<keyword evidence="1" id="KW-0175">Coiled coil</keyword>
<dbReference type="PROSITE" id="PS51257">
    <property type="entry name" value="PROKAR_LIPOPROTEIN"/>
    <property type="match status" value="1"/>
</dbReference>
<evidence type="ECO:0008006" key="4">
    <source>
        <dbReference type="Google" id="ProtNLM"/>
    </source>
</evidence>
<dbReference type="Proteomes" id="UP000199035">
    <property type="component" value="Unassembled WGS sequence"/>
</dbReference>
<keyword evidence="3" id="KW-1185">Reference proteome</keyword>
<evidence type="ECO:0000313" key="3">
    <source>
        <dbReference type="Proteomes" id="UP000199035"/>
    </source>
</evidence>
<name>A0A1H3GJ68_9GAMM</name>
<dbReference type="AlphaFoldDB" id="A0A1H3GJ68"/>
<sequence length="135" mass="15912">MNQFKLVCLGLITIISSGCQVLSPLFVDYNGVRMDVAKWINNHQLLSMQQKRSLVQLSKAQQKLYQIENKKEQQRIQIIKENIIAIHCAQLHLTEHKIEQLQNQIFNHDQKQKILDMYNQQRQNIKIDLNSVQCE</sequence>
<proteinExistence type="predicted"/>
<dbReference type="STRING" id="595670.SAMN05421643_102231"/>
<dbReference type="RefSeq" id="WP_092687547.1">
    <property type="nucleotide sequence ID" value="NZ_FNPK01000002.1"/>
</dbReference>
<evidence type="ECO:0000313" key="2">
    <source>
        <dbReference type="EMBL" id="SDY03356.1"/>
    </source>
</evidence>
<protein>
    <recommendedName>
        <fullName evidence="4">Lipoprotein</fullName>
    </recommendedName>
</protein>
<gene>
    <name evidence="2" type="ORF">SAMN05421643_102231</name>
</gene>
<reference evidence="3" key="1">
    <citation type="submission" date="2016-10" db="EMBL/GenBank/DDBJ databases">
        <authorList>
            <person name="Varghese N."/>
            <person name="Submissions S."/>
        </authorList>
    </citation>
    <scope>NUCLEOTIDE SEQUENCE [LARGE SCALE GENOMIC DNA]</scope>
    <source>
        <strain evidence="3">ANC 5109</strain>
    </source>
</reference>